<comment type="caution">
    <text evidence="2">The sequence shown here is derived from an EMBL/GenBank/DDBJ whole genome shotgun (WGS) entry which is preliminary data.</text>
</comment>
<dbReference type="GO" id="GO:0007166">
    <property type="term" value="P:cell surface receptor signaling pathway"/>
    <property type="evidence" value="ECO:0007669"/>
    <property type="project" value="InterPro"/>
</dbReference>
<proteinExistence type="predicted"/>
<dbReference type="CDD" id="cd21037">
    <property type="entry name" value="MLKL_NTD"/>
    <property type="match status" value="1"/>
</dbReference>
<feature type="region of interest" description="Disordered" evidence="1">
    <location>
        <begin position="1"/>
        <end position="28"/>
    </location>
</feature>
<evidence type="ECO:0000313" key="2">
    <source>
        <dbReference type="EMBL" id="KAJ7773990.1"/>
    </source>
</evidence>
<organism evidence="2 3">
    <name type="scientific">Mycena metata</name>
    <dbReference type="NCBI Taxonomy" id="1033252"/>
    <lineage>
        <taxon>Eukaryota</taxon>
        <taxon>Fungi</taxon>
        <taxon>Dikarya</taxon>
        <taxon>Basidiomycota</taxon>
        <taxon>Agaricomycotina</taxon>
        <taxon>Agaricomycetes</taxon>
        <taxon>Agaricomycetidae</taxon>
        <taxon>Agaricales</taxon>
        <taxon>Marasmiineae</taxon>
        <taxon>Mycenaceae</taxon>
        <taxon>Mycena</taxon>
    </lineage>
</organism>
<dbReference type="Proteomes" id="UP001215598">
    <property type="component" value="Unassembled WGS sequence"/>
</dbReference>
<accession>A0AAD7NT40</accession>
<protein>
    <submittedName>
        <fullName evidence="2">Uncharacterized protein</fullName>
    </submittedName>
</protein>
<evidence type="ECO:0000313" key="3">
    <source>
        <dbReference type="Proteomes" id="UP001215598"/>
    </source>
</evidence>
<dbReference type="InterPro" id="IPR059179">
    <property type="entry name" value="MLKL-like_MCAfunc"/>
</dbReference>
<keyword evidence="3" id="KW-1185">Reference proteome</keyword>
<dbReference type="AlphaFoldDB" id="A0AAD7NT40"/>
<gene>
    <name evidence="2" type="ORF">B0H16DRAFT_116111</name>
</gene>
<sequence length="271" mass="28705">MPATRNTRQRDTRAHNPLALPSFSSLPTLKSFPSFFSLRSSSTSTAASDTSTLVARTDTGLTASSSATLTSPAPSRSATLASLFPASPPNPFDLPEKDEKLDPAALAALTALSPYASDRPTEYYTPADAPTGYSTDTSPVYLRRPARARRADDLVQKGLDSSRLLQSISSSMDVESLQIVASSCLLLFDTVQTVRTNRTQCRQLLERVHQIVRALINLCEESQARGRPIGDDPASASSPYTVGGVSFNGARAGGGGGVAPHMARAIDAFAE</sequence>
<dbReference type="EMBL" id="JARKIB010000012">
    <property type="protein sequence ID" value="KAJ7773990.1"/>
    <property type="molecule type" value="Genomic_DNA"/>
</dbReference>
<name>A0AAD7NT40_9AGAR</name>
<dbReference type="InterPro" id="IPR036537">
    <property type="entry name" value="Adaptor_Cbl_N_dom_sf"/>
</dbReference>
<dbReference type="Gene3D" id="1.20.930.20">
    <property type="entry name" value="Adaptor protein Cbl, N-terminal domain"/>
    <property type="match status" value="1"/>
</dbReference>
<evidence type="ECO:0000256" key="1">
    <source>
        <dbReference type="SAM" id="MobiDB-lite"/>
    </source>
</evidence>
<reference evidence="2" key="1">
    <citation type="submission" date="2023-03" db="EMBL/GenBank/DDBJ databases">
        <title>Massive genome expansion in bonnet fungi (Mycena s.s.) driven by repeated elements and novel gene families across ecological guilds.</title>
        <authorList>
            <consortium name="Lawrence Berkeley National Laboratory"/>
            <person name="Harder C.B."/>
            <person name="Miyauchi S."/>
            <person name="Viragh M."/>
            <person name="Kuo A."/>
            <person name="Thoen E."/>
            <person name="Andreopoulos B."/>
            <person name="Lu D."/>
            <person name="Skrede I."/>
            <person name="Drula E."/>
            <person name="Henrissat B."/>
            <person name="Morin E."/>
            <person name="Kohler A."/>
            <person name="Barry K."/>
            <person name="LaButti K."/>
            <person name="Morin E."/>
            <person name="Salamov A."/>
            <person name="Lipzen A."/>
            <person name="Mereny Z."/>
            <person name="Hegedus B."/>
            <person name="Baldrian P."/>
            <person name="Stursova M."/>
            <person name="Weitz H."/>
            <person name="Taylor A."/>
            <person name="Grigoriev I.V."/>
            <person name="Nagy L.G."/>
            <person name="Martin F."/>
            <person name="Kauserud H."/>
        </authorList>
    </citation>
    <scope>NUCLEOTIDE SEQUENCE</scope>
    <source>
        <strain evidence="2">CBHHK182m</strain>
    </source>
</reference>